<keyword evidence="6" id="KW-0119">Carbohydrate metabolism</keyword>
<dbReference type="OrthoDB" id="354156at2"/>
<dbReference type="KEGG" id="tbe:Trebr_1788"/>
<dbReference type="AlphaFoldDB" id="F4LII5"/>
<evidence type="ECO:0000256" key="3">
    <source>
        <dbReference type="ARBA" id="ARBA00022651"/>
    </source>
</evidence>
<protein>
    <submittedName>
        <fullName evidence="9">Coagulation factor 5/8 type domain protein</fullName>
    </submittedName>
</protein>
<gene>
    <name evidence="9" type="ordered locus">Trebr_1788</name>
</gene>
<dbReference type="EMBL" id="CP002696">
    <property type="protein sequence ID" value="AEE17210.1"/>
    <property type="molecule type" value="Genomic_DNA"/>
</dbReference>
<dbReference type="Gene3D" id="2.60.40.10">
    <property type="entry name" value="Immunoglobulins"/>
    <property type="match status" value="1"/>
</dbReference>
<keyword evidence="4" id="KW-0732">Signal</keyword>
<reference evidence="10" key="1">
    <citation type="submission" date="2011-04" db="EMBL/GenBank/DDBJ databases">
        <title>The complete genome of Treponema brennaborense DSM 12168.</title>
        <authorList>
            <person name="Lucas S."/>
            <person name="Han J."/>
            <person name="Lapidus A."/>
            <person name="Bruce D."/>
            <person name="Goodwin L."/>
            <person name="Pitluck S."/>
            <person name="Peters L."/>
            <person name="Kyrpides N."/>
            <person name="Mavromatis K."/>
            <person name="Ivanova N."/>
            <person name="Mikhailova N."/>
            <person name="Pagani I."/>
            <person name="Teshima H."/>
            <person name="Detter J.C."/>
            <person name="Tapia R."/>
            <person name="Han C."/>
            <person name="Land M."/>
            <person name="Hauser L."/>
            <person name="Markowitz V."/>
            <person name="Cheng J.-F."/>
            <person name="Hugenholtz P."/>
            <person name="Woyke T."/>
            <person name="Wu D."/>
            <person name="Gronow S."/>
            <person name="Wellnitz S."/>
            <person name="Brambilla E."/>
            <person name="Klenk H.-P."/>
            <person name="Eisen J.A."/>
        </authorList>
    </citation>
    <scope>NUCLEOTIDE SEQUENCE [LARGE SCALE GENOMIC DNA]</scope>
    <source>
        <strain evidence="10">DSM 12168 / CIP 105900 / DD5/3</strain>
    </source>
</reference>
<evidence type="ECO:0000256" key="6">
    <source>
        <dbReference type="ARBA" id="ARBA00023277"/>
    </source>
</evidence>
<sequence length="699" mass="75913">MRIAHQLLQTVLAAICLFVFGGCFAVRPETYGTLNQRILVLLPDAGLDDLQFTIAETRLSLAGNTLTYASLSGGSAVTVHNRTIYNCRKLNTLDPSQYDALLLINGAQRSTFASDPDFIRICTHLIHRDKPIAASGYATAALAPFLNGMKASAFPSEKPTLERSGAVYTRALVTADRNFLTGFGGSDENDTLFIHSFIRMLAGKKEPVVQSAPDIPFTVYDNGGRFVLTHGGKTRSGVITVPNANHGAAQKSLVFGLHWTAAVGEQFRIRGFDELAPELDFIMVYPDGYNGDWEIMPDRESRLDEKGLFKTLIREFCAHYPIAADRIYATGFSLGSFAVYKLAGEFPNTFAAVAPVSGLMYPTRERPISDSGNLKNSNTSLLHIHCLDDRNVPFTGDPVYGIPVAAEKSVSYWRRAVRAEPNAAPYPAPAGATAKIWSNPETGADIVLATYETGGHAWQPETTAYVADFFYNHPPRENRVQLATADLPAIAESGQPLGLSVRLENAASVQRIVYKANGAVIGTAQNAPFAITWIPPENGRYALSARAELTSGTSIASTLNPEIYVAYKNIAAQAEPAASASSTETAFLSADKAFDSDPRTRWASAYADDQYLTVDLGKTVPISGVTVLWEAAYATAYEIRISNDGRNWHTVYETAQGAGGDETVAFSPVTGRFVRLDCTERATKWGFSVWELLVHGESR</sequence>
<keyword evidence="3" id="KW-0858">Xylan degradation</keyword>
<evidence type="ECO:0000256" key="4">
    <source>
        <dbReference type="ARBA" id="ARBA00022729"/>
    </source>
</evidence>
<dbReference type="InterPro" id="IPR029058">
    <property type="entry name" value="AB_hydrolase_fold"/>
</dbReference>
<dbReference type="GO" id="GO:0005576">
    <property type="term" value="C:extracellular region"/>
    <property type="evidence" value="ECO:0007669"/>
    <property type="project" value="UniProtKB-SubCell"/>
</dbReference>
<feature type="domain" description="F5/8 type C" evidence="8">
    <location>
        <begin position="558"/>
        <end position="697"/>
    </location>
</feature>
<dbReference type="InterPro" id="IPR029062">
    <property type="entry name" value="Class_I_gatase-like"/>
</dbReference>
<organism evidence="9 10">
    <name type="scientific">Treponema brennaborense (strain DSM 12168 / CIP 105900 / DD5/3)</name>
    <dbReference type="NCBI Taxonomy" id="906968"/>
    <lineage>
        <taxon>Bacteria</taxon>
        <taxon>Pseudomonadati</taxon>
        <taxon>Spirochaetota</taxon>
        <taxon>Spirochaetia</taxon>
        <taxon>Spirochaetales</taxon>
        <taxon>Treponemataceae</taxon>
        <taxon>Treponema</taxon>
    </lineage>
</organism>
<dbReference type="Proteomes" id="UP000006546">
    <property type="component" value="Chromosome"/>
</dbReference>
<dbReference type="RefSeq" id="WP_013758915.1">
    <property type="nucleotide sequence ID" value="NC_015500.1"/>
</dbReference>
<dbReference type="Gene3D" id="3.40.50.880">
    <property type="match status" value="1"/>
</dbReference>
<dbReference type="InterPro" id="IPR002818">
    <property type="entry name" value="DJ-1/PfpI"/>
</dbReference>
<dbReference type="PANTHER" id="PTHR38050:SF2">
    <property type="entry name" value="FERULOYL ESTERASE C-RELATED"/>
    <property type="match status" value="1"/>
</dbReference>
<evidence type="ECO:0000313" key="9">
    <source>
        <dbReference type="EMBL" id="AEE17210.1"/>
    </source>
</evidence>
<dbReference type="PROSITE" id="PS50022">
    <property type="entry name" value="FA58C_3"/>
    <property type="match status" value="1"/>
</dbReference>
<name>F4LII5_TREBD</name>
<evidence type="ECO:0000313" key="10">
    <source>
        <dbReference type="Proteomes" id="UP000006546"/>
    </source>
</evidence>
<evidence type="ECO:0000256" key="1">
    <source>
        <dbReference type="ARBA" id="ARBA00004613"/>
    </source>
</evidence>
<evidence type="ECO:0000259" key="8">
    <source>
        <dbReference type="PROSITE" id="PS50022"/>
    </source>
</evidence>
<dbReference type="GO" id="GO:0045493">
    <property type="term" value="P:xylan catabolic process"/>
    <property type="evidence" value="ECO:0007669"/>
    <property type="project" value="UniProtKB-KW"/>
</dbReference>
<keyword evidence="10" id="KW-1185">Reference proteome</keyword>
<dbReference type="SUPFAM" id="SSF53474">
    <property type="entry name" value="alpha/beta-Hydrolases"/>
    <property type="match status" value="1"/>
</dbReference>
<evidence type="ECO:0000256" key="2">
    <source>
        <dbReference type="ARBA" id="ARBA00022525"/>
    </source>
</evidence>
<evidence type="ECO:0000256" key="5">
    <source>
        <dbReference type="ARBA" id="ARBA00022801"/>
    </source>
</evidence>
<dbReference type="SUPFAM" id="SSF49785">
    <property type="entry name" value="Galactose-binding domain-like"/>
    <property type="match status" value="1"/>
</dbReference>
<dbReference type="PANTHER" id="PTHR38050">
    <property type="match status" value="1"/>
</dbReference>
<keyword evidence="5" id="KW-0378">Hydrolase</keyword>
<keyword evidence="7" id="KW-0624">Polysaccharide degradation</keyword>
<dbReference type="Pfam" id="PF01965">
    <property type="entry name" value="DJ-1_PfpI"/>
    <property type="match status" value="1"/>
</dbReference>
<keyword evidence="2" id="KW-0964">Secreted</keyword>
<dbReference type="eggNOG" id="COG3509">
    <property type="taxonomic scope" value="Bacteria"/>
</dbReference>
<accession>F4LII5</accession>
<dbReference type="GO" id="GO:0030600">
    <property type="term" value="F:feruloyl esterase activity"/>
    <property type="evidence" value="ECO:0007669"/>
    <property type="project" value="InterPro"/>
</dbReference>
<dbReference type="Gene3D" id="3.40.50.1820">
    <property type="entry name" value="alpha/beta hydrolase"/>
    <property type="match status" value="1"/>
</dbReference>
<dbReference type="InterPro" id="IPR000421">
    <property type="entry name" value="FA58C"/>
</dbReference>
<evidence type="ECO:0000256" key="7">
    <source>
        <dbReference type="ARBA" id="ARBA00023326"/>
    </source>
</evidence>
<dbReference type="InterPro" id="IPR013783">
    <property type="entry name" value="Ig-like_fold"/>
</dbReference>
<dbReference type="Gene3D" id="2.60.120.260">
    <property type="entry name" value="Galactose-binding domain-like"/>
    <property type="match status" value="1"/>
</dbReference>
<dbReference type="Pfam" id="PF00754">
    <property type="entry name" value="F5_F8_type_C"/>
    <property type="match status" value="1"/>
</dbReference>
<dbReference type="eggNOG" id="COG2273">
    <property type="taxonomic scope" value="Bacteria"/>
</dbReference>
<dbReference type="InterPro" id="IPR043595">
    <property type="entry name" value="FaeB/C/D"/>
</dbReference>
<dbReference type="SUPFAM" id="SSF52317">
    <property type="entry name" value="Class I glutamine amidotransferase-like"/>
    <property type="match status" value="1"/>
</dbReference>
<dbReference type="InterPro" id="IPR008979">
    <property type="entry name" value="Galactose-bd-like_sf"/>
</dbReference>
<dbReference type="PROSITE" id="PS51257">
    <property type="entry name" value="PROKAR_LIPOPROTEIN"/>
    <property type="match status" value="1"/>
</dbReference>
<proteinExistence type="predicted"/>
<comment type="subcellular location">
    <subcellularLocation>
        <location evidence="1">Secreted</location>
    </subcellularLocation>
</comment>
<dbReference type="HOGENOM" id="CLU_394283_0_0_12"/>
<dbReference type="STRING" id="906968.Trebr_1788"/>
<dbReference type="eggNOG" id="COG0693">
    <property type="taxonomic scope" value="Bacteria"/>
</dbReference>